<organism evidence="3 4">
    <name type="scientific">Meyerozyma guilliermondii (strain ATCC 6260 / CBS 566 / DSM 6381 / JCM 1539 / NBRC 10279 / NRRL Y-324)</name>
    <name type="common">Yeast</name>
    <name type="synonym">Candida guilliermondii</name>
    <dbReference type="NCBI Taxonomy" id="294746"/>
    <lineage>
        <taxon>Eukaryota</taxon>
        <taxon>Fungi</taxon>
        <taxon>Dikarya</taxon>
        <taxon>Ascomycota</taxon>
        <taxon>Saccharomycotina</taxon>
        <taxon>Pichiomycetes</taxon>
        <taxon>Debaryomycetaceae</taxon>
        <taxon>Meyerozyma</taxon>
    </lineage>
</organism>
<keyword evidence="4" id="KW-1185">Reference proteome</keyword>
<accession>A5DAT8</accession>
<gene>
    <name evidence="3" type="ORF">PGUG_00393</name>
</gene>
<dbReference type="InterPro" id="IPR000313">
    <property type="entry name" value="PWWP_dom"/>
</dbReference>
<dbReference type="PROSITE" id="PS50812">
    <property type="entry name" value="PWWP"/>
    <property type="match status" value="1"/>
</dbReference>
<dbReference type="Pfam" id="PF00855">
    <property type="entry name" value="PWWP"/>
    <property type="match status" value="1"/>
</dbReference>
<sequence>MVIKQDVGSTPPESSEDNQQPETNQNTSQNIEPTSNGAKSYSPTSVVLAKVKGYPPWPAMVLDESLLPQNILDKRPKNVRQKSGRKGRGKDVTVLPVRFFSDDTYIWIKDNELKPMTQQMIDAHLSSDKKRKDKLLEKAYQLAKNPPDMKEFVTWGSRGPPKNQKLDPEYEEEDVEMEEDLVDEEEVEDDEIEEEEDDDEEDEEIVYGRRRKKQKTAKKEKVTKKVKQDKNELGYDSDWGLTDDEADPESYIFEDEEQQKFDKKFPKAADITERLQEAQEEFQGVSFEITSLLLEEEIDEKEVVRALASVRKLDVPYTLLAKSNLFRVLVLTARKPHDTFPYTKLKKEVNKVLESVFGMKVEENTPEMMEKEEKEATPMPKEENENENEKEKKEEGKEYQKEEKVEDIKVNND</sequence>
<evidence type="ECO:0000313" key="4">
    <source>
        <dbReference type="Proteomes" id="UP000001997"/>
    </source>
</evidence>
<dbReference type="KEGG" id="pgu:PGUG_00393"/>
<dbReference type="SUPFAM" id="SSF63748">
    <property type="entry name" value="Tudor/PWWP/MBT"/>
    <property type="match status" value="1"/>
</dbReference>
<protein>
    <recommendedName>
        <fullName evidence="2">PWWP domain-containing protein</fullName>
    </recommendedName>
</protein>
<dbReference type="SMART" id="SM00293">
    <property type="entry name" value="PWWP"/>
    <property type="match status" value="1"/>
</dbReference>
<dbReference type="Gene3D" id="2.30.30.140">
    <property type="match status" value="1"/>
</dbReference>
<dbReference type="GeneID" id="5129185"/>
<feature type="region of interest" description="Disordered" evidence="1">
    <location>
        <begin position="1"/>
        <end position="42"/>
    </location>
</feature>
<dbReference type="STRING" id="294746.A5DAT8"/>
<dbReference type="OrthoDB" id="62853at2759"/>
<reference evidence="3 4" key="1">
    <citation type="journal article" date="2009" name="Nature">
        <title>Evolution of pathogenicity and sexual reproduction in eight Candida genomes.</title>
        <authorList>
            <person name="Butler G."/>
            <person name="Rasmussen M.D."/>
            <person name="Lin M.F."/>
            <person name="Santos M.A."/>
            <person name="Sakthikumar S."/>
            <person name="Munro C.A."/>
            <person name="Rheinbay E."/>
            <person name="Grabherr M."/>
            <person name="Forche A."/>
            <person name="Reedy J.L."/>
            <person name="Agrafioti I."/>
            <person name="Arnaud M.B."/>
            <person name="Bates S."/>
            <person name="Brown A.J."/>
            <person name="Brunke S."/>
            <person name="Costanzo M.C."/>
            <person name="Fitzpatrick D.A."/>
            <person name="de Groot P.W."/>
            <person name="Harris D."/>
            <person name="Hoyer L.L."/>
            <person name="Hube B."/>
            <person name="Klis F.M."/>
            <person name="Kodira C."/>
            <person name="Lennard N."/>
            <person name="Logue M.E."/>
            <person name="Martin R."/>
            <person name="Neiman A.M."/>
            <person name="Nikolaou E."/>
            <person name="Quail M.A."/>
            <person name="Quinn J."/>
            <person name="Santos M.C."/>
            <person name="Schmitzberger F.F."/>
            <person name="Sherlock G."/>
            <person name="Shah P."/>
            <person name="Silverstein K.A."/>
            <person name="Skrzypek M.S."/>
            <person name="Soll D."/>
            <person name="Staggs R."/>
            <person name="Stansfield I."/>
            <person name="Stumpf M.P."/>
            <person name="Sudbery P.E."/>
            <person name="Srikantha T."/>
            <person name="Zeng Q."/>
            <person name="Berman J."/>
            <person name="Berriman M."/>
            <person name="Heitman J."/>
            <person name="Gow N.A."/>
            <person name="Lorenz M.C."/>
            <person name="Birren B.W."/>
            <person name="Kellis M."/>
            <person name="Cuomo C.A."/>
        </authorList>
    </citation>
    <scope>NUCLEOTIDE SEQUENCE [LARGE SCALE GENOMIC DNA]</scope>
    <source>
        <strain evidence="4">ATCC 6260 / CBS 566 / DSM 6381 / JCM 1539 / NBRC 10279 / NRRL Y-324</strain>
    </source>
</reference>
<dbReference type="eggNOG" id="ENOG502S6Q4">
    <property type="taxonomic scope" value="Eukaryota"/>
</dbReference>
<evidence type="ECO:0000313" key="3">
    <source>
        <dbReference type="EMBL" id="EDK36295.2"/>
    </source>
</evidence>
<dbReference type="InParanoid" id="A5DAT8"/>
<dbReference type="InterPro" id="IPR035503">
    <property type="entry name" value="IOC4-like_PWWP"/>
</dbReference>
<dbReference type="EMBL" id="CH408155">
    <property type="protein sequence ID" value="EDK36295.2"/>
    <property type="molecule type" value="Genomic_DNA"/>
</dbReference>
<evidence type="ECO:0000259" key="2">
    <source>
        <dbReference type="PROSITE" id="PS50812"/>
    </source>
</evidence>
<name>A5DAT8_PICGU</name>
<evidence type="ECO:0000256" key="1">
    <source>
        <dbReference type="SAM" id="MobiDB-lite"/>
    </source>
</evidence>
<dbReference type="OMA" id="IWINTND"/>
<feature type="compositionally biased region" description="Acidic residues" evidence="1">
    <location>
        <begin position="169"/>
        <end position="205"/>
    </location>
</feature>
<dbReference type="Proteomes" id="UP000001997">
    <property type="component" value="Unassembled WGS sequence"/>
</dbReference>
<proteinExistence type="predicted"/>
<dbReference type="RefSeq" id="XP_001487016.2">
    <property type="nucleotide sequence ID" value="XM_001486966.1"/>
</dbReference>
<feature type="region of interest" description="Disordered" evidence="1">
    <location>
        <begin position="363"/>
        <end position="413"/>
    </location>
</feature>
<dbReference type="HOGENOM" id="CLU_049642_0_0_1"/>
<feature type="region of interest" description="Disordered" evidence="1">
    <location>
        <begin position="151"/>
        <end position="227"/>
    </location>
</feature>
<feature type="domain" description="PWWP" evidence="2">
    <location>
        <begin position="43"/>
        <end position="119"/>
    </location>
</feature>
<dbReference type="AlphaFoldDB" id="A5DAT8"/>
<feature type="compositionally biased region" description="Polar residues" evidence="1">
    <location>
        <begin position="7"/>
        <end position="42"/>
    </location>
</feature>
<feature type="compositionally biased region" description="Basic residues" evidence="1">
    <location>
        <begin position="208"/>
        <end position="225"/>
    </location>
</feature>
<dbReference type="VEuPathDB" id="FungiDB:PGUG_00393"/>
<dbReference type="CDD" id="cd05840">
    <property type="entry name" value="PWWP_ScIOC4-like"/>
    <property type="match status" value="1"/>
</dbReference>